<protein>
    <submittedName>
        <fullName evidence="1">Uncharacterized protein</fullName>
    </submittedName>
</protein>
<dbReference type="EMBL" id="WMJZ01000004">
    <property type="protein sequence ID" value="MTH45590.1"/>
    <property type="molecule type" value="Genomic_DNA"/>
</dbReference>
<gene>
    <name evidence="1" type="ORF">GJV78_04790</name>
</gene>
<sequence>MILIPAFLIILTKEWKMKILLLLLLLIKACCAQSTELVGHCRAKLRVNKEAMDKREDTLALDIAIEFLDGQQMLFFIEGMTAVEGKEYTISRYINFNYKRVGADFYLLHRRASEKLNSDTYPDNGLIDYFGVEFENPKYHILKFYNGYLFANVFSPLFICQNL</sequence>
<accession>A0A6L6IKL5</accession>
<dbReference type="Proteomes" id="UP000477739">
    <property type="component" value="Unassembled WGS sequence"/>
</dbReference>
<evidence type="ECO:0000313" key="2">
    <source>
        <dbReference type="Proteomes" id="UP000477739"/>
    </source>
</evidence>
<keyword evidence="2" id="KW-1185">Reference proteome</keyword>
<evidence type="ECO:0000313" key="1">
    <source>
        <dbReference type="EMBL" id="MTH45590.1"/>
    </source>
</evidence>
<organism evidence="1 2">
    <name type="scientific">Intestinirhabdus alba</name>
    <dbReference type="NCBI Taxonomy" id="2899544"/>
    <lineage>
        <taxon>Bacteria</taxon>
        <taxon>Pseudomonadati</taxon>
        <taxon>Pseudomonadota</taxon>
        <taxon>Gammaproteobacteria</taxon>
        <taxon>Enterobacterales</taxon>
        <taxon>Enterobacteriaceae</taxon>
        <taxon>Intestinirhabdus</taxon>
    </lineage>
</organism>
<proteinExistence type="predicted"/>
<comment type="caution">
    <text evidence="1">The sequence shown here is derived from an EMBL/GenBank/DDBJ whole genome shotgun (WGS) entry which is preliminary data.</text>
</comment>
<dbReference type="AlphaFoldDB" id="A0A6L6IKL5"/>
<reference evidence="1 2" key="1">
    <citation type="submission" date="2019-11" db="EMBL/GenBank/DDBJ databases">
        <title>Escherichia alba sp. nov. isolated from the gut of plastic-eating superworms Zophobas atratus.</title>
        <authorList>
            <person name="Yang Y."/>
        </authorList>
    </citation>
    <scope>NUCLEOTIDE SEQUENCE [LARGE SCALE GENOMIC DNA]</scope>
    <source>
        <strain evidence="2">BIT-B35</strain>
    </source>
</reference>
<name>A0A6L6IKL5_9ENTR</name>